<dbReference type="PANTHER" id="PTHR46957">
    <property type="entry name" value="CYTOKINE RECEPTOR"/>
    <property type="match status" value="1"/>
</dbReference>
<dbReference type="Gene3D" id="2.60.40.10">
    <property type="entry name" value="Immunoglobulins"/>
    <property type="match status" value="1"/>
</dbReference>
<feature type="non-terminal residue" evidence="2">
    <location>
        <position position="119"/>
    </location>
</feature>
<comment type="caution">
    <text evidence="2">The sequence shown here is derived from an EMBL/GenBank/DDBJ whole genome shotgun (WGS) entry which is preliminary data.</text>
</comment>
<dbReference type="PROSITE" id="PS50853">
    <property type="entry name" value="FN3"/>
    <property type="match status" value="1"/>
</dbReference>
<keyword evidence="3" id="KW-1185">Reference proteome</keyword>
<protein>
    <submittedName>
        <fullName evidence="2">Interferon-induced very large GTPase 1-like</fullName>
    </submittedName>
</protein>
<reference evidence="2" key="1">
    <citation type="submission" date="2020-07" db="EMBL/GenBank/DDBJ databases">
        <title>Clarias magur genome sequencing, assembly and annotation.</title>
        <authorList>
            <person name="Kushwaha B."/>
            <person name="Kumar R."/>
            <person name="Das P."/>
            <person name="Joshi C.G."/>
            <person name="Kumar D."/>
            <person name="Nagpure N.S."/>
            <person name="Pandey M."/>
            <person name="Agarwal S."/>
            <person name="Srivastava S."/>
            <person name="Singh M."/>
            <person name="Sahoo L."/>
            <person name="Jayasankar P."/>
            <person name="Meher P.K."/>
            <person name="Koringa P.G."/>
            <person name="Iquebal M.A."/>
            <person name="Das S.P."/>
            <person name="Bit A."/>
            <person name="Patnaik S."/>
            <person name="Patel N."/>
            <person name="Shah T.M."/>
            <person name="Hinsu A."/>
            <person name="Jena J.K."/>
        </authorList>
    </citation>
    <scope>NUCLEOTIDE SEQUENCE</scope>
    <source>
        <strain evidence="2">CIFAMagur01</strain>
        <tissue evidence="2">Testis</tissue>
    </source>
</reference>
<dbReference type="AlphaFoldDB" id="A0A8J4TWR3"/>
<dbReference type="InterPro" id="IPR036116">
    <property type="entry name" value="FN3_sf"/>
</dbReference>
<name>A0A8J4TWR3_CLAMG</name>
<dbReference type="InterPro" id="IPR013783">
    <property type="entry name" value="Ig-like_fold"/>
</dbReference>
<dbReference type="Pfam" id="PF00041">
    <property type="entry name" value="fn3"/>
    <property type="match status" value="1"/>
</dbReference>
<dbReference type="InterPro" id="IPR003961">
    <property type="entry name" value="FN3_dom"/>
</dbReference>
<dbReference type="GO" id="GO:0016020">
    <property type="term" value="C:membrane"/>
    <property type="evidence" value="ECO:0007669"/>
    <property type="project" value="UniProtKB-SubCell"/>
</dbReference>
<evidence type="ECO:0000313" key="2">
    <source>
        <dbReference type="EMBL" id="KAF5905366.1"/>
    </source>
</evidence>
<dbReference type="InterPro" id="IPR050713">
    <property type="entry name" value="RTP_Phos/Ushers"/>
</dbReference>
<feature type="domain" description="Fibronectin type-III" evidence="1">
    <location>
        <begin position="36"/>
        <end position="119"/>
    </location>
</feature>
<proteinExistence type="predicted"/>
<gene>
    <name evidence="2" type="ORF">DAT39_004834</name>
</gene>
<feature type="non-terminal residue" evidence="2">
    <location>
        <position position="1"/>
    </location>
</feature>
<dbReference type="Proteomes" id="UP000727407">
    <property type="component" value="Unassembled WGS sequence"/>
</dbReference>
<dbReference type="SUPFAM" id="SSF49265">
    <property type="entry name" value="Fibronectin type III"/>
    <property type="match status" value="1"/>
</dbReference>
<evidence type="ECO:0000259" key="1">
    <source>
        <dbReference type="PROSITE" id="PS50853"/>
    </source>
</evidence>
<dbReference type="PANTHER" id="PTHR46957:SF3">
    <property type="entry name" value="CYTOKINE RECEPTOR"/>
    <property type="match status" value="1"/>
</dbReference>
<dbReference type="SMART" id="SM00060">
    <property type="entry name" value="FN3"/>
    <property type="match status" value="1"/>
</dbReference>
<evidence type="ECO:0000313" key="3">
    <source>
        <dbReference type="Proteomes" id="UP000727407"/>
    </source>
</evidence>
<accession>A0A8J4TWR3</accession>
<sequence length="119" mass="13407">LFEDAKDFFDEEVQLKLQSAELPVEKEMDTLQDPNPPESIKIRNISSTSVTLTWHPSAYAEKKYHVICVQNGKTVHEEETETNTFVVNNLTPGKKYSFLIATVLKNGSTSKRAVSFVST</sequence>
<dbReference type="EMBL" id="QNUK01000045">
    <property type="protein sequence ID" value="KAF5905366.1"/>
    <property type="molecule type" value="Genomic_DNA"/>
</dbReference>
<dbReference type="CDD" id="cd00063">
    <property type="entry name" value="FN3"/>
    <property type="match status" value="1"/>
</dbReference>
<organism evidence="2 3">
    <name type="scientific">Clarias magur</name>
    <name type="common">Asian catfish</name>
    <name type="synonym">Macropteronotus magur</name>
    <dbReference type="NCBI Taxonomy" id="1594786"/>
    <lineage>
        <taxon>Eukaryota</taxon>
        <taxon>Metazoa</taxon>
        <taxon>Chordata</taxon>
        <taxon>Craniata</taxon>
        <taxon>Vertebrata</taxon>
        <taxon>Euteleostomi</taxon>
        <taxon>Actinopterygii</taxon>
        <taxon>Neopterygii</taxon>
        <taxon>Teleostei</taxon>
        <taxon>Ostariophysi</taxon>
        <taxon>Siluriformes</taxon>
        <taxon>Clariidae</taxon>
        <taxon>Clarias</taxon>
    </lineage>
</organism>